<feature type="compositionally biased region" description="Low complexity" evidence="1">
    <location>
        <begin position="62"/>
        <end position="76"/>
    </location>
</feature>
<evidence type="ECO:0000313" key="3">
    <source>
        <dbReference type="Proteomes" id="UP001375240"/>
    </source>
</evidence>
<dbReference type="AlphaFoldDB" id="A0AAV9V169"/>
<evidence type="ECO:0000313" key="2">
    <source>
        <dbReference type="EMBL" id="KAK6353606.1"/>
    </source>
</evidence>
<evidence type="ECO:0000256" key="1">
    <source>
        <dbReference type="SAM" id="MobiDB-lite"/>
    </source>
</evidence>
<accession>A0AAV9V169</accession>
<name>A0AAV9V169_9PEZI</name>
<keyword evidence="3" id="KW-1185">Reference proteome</keyword>
<sequence>MHFKPTQRKNGAIVLAIHGPVNPTTDAPAPDVEQAGVDEQQEDQQYSGKKQRKRPHSTFSPAAAPAVPAATATAKGKAGRKSKKH</sequence>
<feature type="region of interest" description="Disordered" evidence="1">
    <location>
        <begin position="1"/>
        <end position="85"/>
    </location>
</feature>
<gene>
    <name evidence="2" type="ORF">TWF696_005569</name>
</gene>
<protein>
    <submittedName>
        <fullName evidence="2">Uncharacterized protein</fullName>
    </submittedName>
</protein>
<reference evidence="2 3" key="1">
    <citation type="submission" date="2019-10" db="EMBL/GenBank/DDBJ databases">
        <authorList>
            <person name="Palmer J.M."/>
        </authorList>
    </citation>
    <scope>NUCLEOTIDE SEQUENCE [LARGE SCALE GENOMIC DNA]</scope>
    <source>
        <strain evidence="2 3">TWF696</strain>
    </source>
</reference>
<dbReference type="Proteomes" id="UP001375240">
    <property type="component" value="Unassembled WGS sequence"/>
</dbReference>
<comment type="caution">
    <text evidence="2">The sequence shown here is derived from an EMBL/GenBank/DDBJ whole genome shotgun (WGS) entry which is preliminary data.</text>
</comment>
<proteinExistence type="predicted"/>
<dbReference type="EMBL" id="JAVHNQ010000003">
    <property type="protein sequence ID" value="KAK6353606.1"/>
    <property type="molecule type" value="Genomic_DNA"/>
</dbReference>
<organism evidence="2 3">
    <name type="scientific">Orbilia brochopaga</name>
    <dbReference type="NCBI Taxonomy" id="3140254"/>
    <lineage>
        <taxon>Eukaryota</taxon>
        <taxon>Fungi</taxon>
        <taxon>Dikarya</taxon>
        <taxon>Ascomycota</taxon>
        <taxon>Pezizomycotina</taxon>
        <taxon>Orbiliomycetes</taxon>
        <taxon>Orbiliales</taxon>
        <taxon>Orbiliaceae</taxon>
        <taxon>Orbilia</taxon>
    </lineage>
</organism>